<evidence type="ECO:0000256" key="1">
    <source>
        <dbReference type="ARBA" id="ARBA00022443"/>
    </source>
</evidence>
<dbReference type="GO" id="GO:0072659">
    <property type="term" value="P:protein localization to plasma membrane"/>
    <property type="evidence" value="ECO:0007669"/>
    <property type="project" value="TreeGrafter"/>
</dbReference>
<evidence type="ECO:0000256" key="2">
    <source>
        <dbReference type="ARBA" id="ARBA00022553"/>
    </source>
</evidence>
<evidence type="ECO:0000256" key="3">
    <source>
        <dbReference type="PROSITE-ProRule" id="PRU00192"/>
    </source>
</evidence>
<dbReference type="PROSITE" id="PS50002">
    <property type="entry name" value="SH3"/>
    <property type="match status" value="1"/>
</dbReference>
<dbReference type="AlphaFoldDB" id="A0A8C6UGJ6"/>
<feature type="compositionally biased region" description="Basic residues" evidence="4">
    <location>
        <begin position="241"/>
        <end position="252"/>
    </location>
</feature>
<organism evidence="6 7">
    <name type="scientific">Neogobius melanostomus</name>
    <name type="common">round goby</name>
    <dbReference type="NCBI Taxonomy" id="47308"/>
    <lineage>
        <taxon>Eukaryota</taxon>
        <taxon>Metazoa</taxon>
        <taxon>Chordata</taxon>
        <taxon>Craniata</taxon>
        <taxon>Vertebrata</taxon>
        <taxon>Euteleostomi</taxon>
        <taxon>Actinopterygii</taxon>
        <taxon>Neopterygii</taxon>
        <taxon>Teleostei</taxon>
        <taxon>Neoteleostei</taxon>
        <taxon>Acanthomorphata</taxon>
        <taxon>Gobiaria</taxon>
        <taxon>Gobiiformes</taxon>
        <taxon>Gobioidei</taxon>
        <taxon>Gobiidae</taxon>
        <taxon>Benthophilinae</taxon>
        <taxon>Neogobiini</taxon>
        <taxon>Neogobius</taxon>
    </lineage>
</organism>
<dbReference type="PANTHER" id="PTHR16830:SF12">
    <property type="entry name" value="PDZ DOMAIN-CONTAINING PROTEIN"/>
    <property type="match status" value="1"/>
</dbReference>
<dbReference type="InterPro" id="IPR001452">
    <property type="entry name" value="SH3_domain"/>
</dbReference>
<dbReference type="Ensembl" id="ENSNMLT00000037855.1">
    <property type="protein sequence ID" value="ENSNMLP00000033978.1"/>
    <property type="gene ID" value="ENSNMLG00000021200.1"/>
</dbReference>
<keyword evidence="7" id="KW-1185">Reference proteome</keyword>
<evidence type="ECO:0000259" key="5">
    <source>
        <dbReference type="PROSITE" id="PS50002"/>
    </source>
</evidence>
<accession>A0A8C6UGJ6</accession>
<protein>
    <recommendedName>
        <fullName evidence="5">SH3 domain-containing protein</fullName>
    </recommendedName>
</protein>
<evidence type="ECO:0000256" key="4">
    <source>
        <dbReference type="SAM" id="MobiDB-lite"/>
    </source>
</evidence>
<feature type="region of interest" description="Disordered" evidence="4">
    <location>
        <begin position="1"/>
        <end position="102"/>
    </location>
</feature>
<keyword evidence="2" id="KW-0597">Phosphoprotein</keyword>
<dbReference type="Proteomes" id="UP000694523">
    <property type="component" value="Unplaced"/>
</dbReference>
<dbReference type="InterPro" id="IPR043443">
    <property type="entry name" value="FYB1/2-like"/>
</dbReference>
<dbReference type="GO" id="GO:0050852">
    <property type="term" value="P:T cell receptor signaling pathway"/>
    <property type="evidence" value="ECO:0007669"/>
    <property type="project" value="TreeGrafter"/>
</dbReference>
<dbReference type="PANTHER" id="PTHR16830">
    <property type="entry name" value="SH2 CONTAINING ADAPTOR PRAM-1 RELATED"/>
    <property type="match status" value="1"/>
</dbReference>
<dbReference type="GO" id="GO:0005886">
    <property type="term" value="C:plasma membrane"/>
    <property type="evidence" value="ECO:0007669"/>
    <property type="project" value="InterPro"/>
</dbReference>
<reference evidence="6" key="1">
    <citation type="submission" date="2025-08" db="UniProtKB">
        <authorList>
            <consortium name="Ensembl"/>
        </authorList>
    </citation>
    <scope>IDENTIFICATION</scope>
</reference>
<feature type="domain" description="SH3" evidence="5">
    <location>
        <begin position="367"/>
        <end position="428"/>
    </location>
</feature>
<feature type="region of interest" description="Disordered" evidence="4">
    <location>
        <begin position="121"/>
        <end position="170"/>
    </location>
</feature>
<name>A0A8C6UGJ6_9GOBI</name>
<dbReference type="InterPro" id="IPR036028">
    <property type="entry name" value="SH3-like_dom_sf"/>
</dbReference>
<dbReference type="InterPro" id="IPR029294">
    <property type="entry name" value="hSH3"/>
</dbReference>
<feature type="compositionally biased region" description="Basic and acidic residues" evidence="4">
    <location>
        <begin position="334"/>
        <end position="364"/>
    </location>
</feature>
<keyword evidence="1 3" id="KW-0728">SH3 domain</keyword>
<evidence type="ECO:0000313" key="6">
    <source>
        <dbReference type="Ensembl" id="ENSNMLP00000033978.1"/>
    </source>
</evidence>
<dbReference type="Pfam" id="PF14603">
    <property type="entry name" value="hSH3"/>
    <property type="match status" value="1"/>
</dbReference>
<feature type="compositionally biased region" description="Polar residues" evidence="4">
    <location>
        <begin position="204"/>
        <end position="216"/>
    </location>
</feature>
<feature type="compositionally biased region" description="Polar residues" evidence="4">
    <location>
        <begin position="16"/>
        <end position="31"/>
    </location>
</feature>
<proteinExistence type="predicted"/>
<sequence length="579" mass="63675">QDNKADVRAIMARFQANGSNSEEAPSANTGHPKQPLHPTLSGQASHMKRPVSDGPPGSGKASVPPKPSFLKNSPLSKSDPVAQDQNRTKALANVFSNSQGEVNKPFLKQPSFSQIAEPKAPLNKPLVTGSDPKPTPPKPAVISTKPTWVKKDPIPSASPSVSKIPPAMLKPSNNFYKLQQQIEGKAEVIADTANKPTLPVNVTAKPNNFRTAQNLFNKDPPEQPDGGVKPSVNNVPPPKPHSSKKPSVKKPSPHINDDNPSTPKRNPLPNSLALGPAPAKPNRPPKVNLEVFKKESETQAEGKTITPPSHPSNRVTPASPAVPSLPPRHPGAAEQKREKKKEKDDKAEKKRLEADKKEQRERERKNKRLRRSKVRMDFKGYKTDLSLKQGDSLDIIRILGNPEGKWLGRTEDGSIGYVQTSLVDIDYDALKQKKLVHHACLSTVVLPPVPGDEEEIYDDVDSSQDVNPQITVQGCPNCFNQGAHISLYTKGRALDSWSMQLQYKSEIKVQHQVTIIPNLTNKKWSTKELPLKSGEKLDVIVQAVDNKFICRNEDGKCEFCTSLNFIILIINAYCIYDND</sequence>
<reference evidence="6" key="2">
    <citation type="submission" date="2025-09" db="UniProtKB">
        <authorList>
            <consortium name="Ensembl"/>
        </authorList>
    </citation>
    <scope>IDENTIFICATION</scope>
</reference>
<dbReference type="Gene3D" id="2.30.30.40">
    <property type="entry name" value="SH3 Domains"/>
    <property type="match status" value="2"/>
</dbReference>
<dbReference type="GO" id="GO:0007229">
    <property type="term" value="P:integrin-mediated signaling pathway"/>
    <property type="evidence" value="ECO:0007669"/>
    <property type="project" value="InterPro"/>
</dbReference>
<feature type="region of interest" description="Disordered" evidence="4">
    <location>
        <begin position="196"/>
        <end position="374"/>
    </location>
</feature>
<dbReference type="SUPFAM" id="SSF50044">
    <property type="entry name" value="SH3-domain"/>
    <property type="match status" value="2"/>
</dbReference>
<evidence type="ECO:0000313" key="7">
    <source>
        <dbReference type="Proteomes" id="UP000694523"/>
    </source>
</evidence>